<dbReference type="Proteomes" id="UP000315439">
    <property type="component" value="Unassembled WGS sequence"/>
</dbReference>
<gene>
    <name evidence="2" type="ORF">FLL46_09470</name>
</gene>
<dbReference type="AlphaFoldDB" id="A0A545UEY1"/>
<evidence type="ECO:0000313" key="3">
    <source>
        <dbReference type="Proteomes" id="UP000315439"/>
    </source>
</evidence>
<keyword evidence="1" id="KW-0812">Transmembrane</keyword>
<keyword evidence="3" id="KW-1185">Reference proteome</keyword>
<evidence type="ECO:0000256" key="1">
    <source>
        <dbReference type="SAM" id="Phobius"/>
    </source>
</evidence>
<evidence type="ECO:0000313" key="2">
    <source>
        <dbReference type="EMBL" id="TQV88029.1"/>
    </source>
</evidence>
<feature type="transmembrane region" description="Helical" evidence="1">
    <location>
        <begin position="7"/>
        <end position="26"/>
    </location>
</feature>
<protein>
    <submittedName>
        <fullName evidence="2">Uncharacterized protein</fullName>
    </submittedName>
</protein>
<dbReference type="RefSeq" id="WP_142893270.1">
    <property type="nucleotide sequence ID" value="NZ_ML660163.1"/>
</dbReference>
<keyword evidence="1" id="KW-1133">Transmembrane helix</keyword>
<accession>A0A545UEY1</accession>
<proteinExistence type="predicted"/>
<name>A0A545UEY1_9GAMM</name>
<comment type="caution">
    <text evidence="2">The sequence shown here is derived from an EMBL/GenBank/DDBJ whole genome shotgun (WGS) entry which is preliminary data.</text>
</comment>
<dbReference type="EMBL" id="VIKS01000005">
    <property type="protein sequence ID" value="TQV88029.1"/>
    <property type="molecule type" value="Genomic_DNA"/>
</dbReference>
<dbReference type="OrthoDB" id="1492993at2"/>
<keyword evidence="1" id="KW-0472">Membrane</keyword>
<reference evidence="2 3" key="1">
    <citation type="submission" date="2019-07" db="EMBL/GenBank/DDBJ databases">
        <title>Draft genome for Aliikangiella sp. M105.</title>
        <authorList>
            <person name="Wang G."/>
        </authorList>
    </citation>
    <scope>NUCLEOTIDE SEQUENCE [LARGE SCALE GENOMIC DNA]</scope>
    <source>
        <strain evidence="2 3">M105</strain>
    </source>
</reference>
<organism evidence="2 3">
    <name type="scientific">Aliikangiella coralliicola</name>
    <dbReference type="NCBI Taxonomy" id="2592383"/>
    <lineage>
        <taxon>Bacteria</taxon>
        <taxon>Pseudomonadati</taxon>
        <taxon>Pseudomonadota</taxon>
        <taxon>Gammaproteobacteria</taxon>
        <taxon>Oceanospirillales</taxon>
        <taxon>Pleioneaceae</taxon>
        <taxon>Aliikangiella</taxon>
    </lineage>
</organism>
<sequence>MKIKLEVLVSITAMITAVAAVVVAIIQTQLMREEAELEREHSRLSVQPVLSIYSRSSINDTTGEFAFGIRNEGLGPAVVEGFSVAYKGTRANNWSELVAIATDGAVHLRGEKRNVPGITESTINKGMLVPADSTILAIKLDSDAKVATRLRKIDQDTTVSICYCSLYKECWVTTSQNTRAKSVTSCKAYESVNFNQLDSIQ</sequence>